<evidence type="ECO:0000259" key="1">
    <source>
        <dbReference type="Pfam" id="PF01266"/>
    </source>
</evidence>
<dbReference type="SUPFAM" id="SSF51905">
    <property type="entry name" value="FAD/NAD(P)-binding domain"/>
    <property type="match status" value="1"/>
</dbReference>
<feature type="non-terminal residue" evidence="2">
    <location>
        <position position="113"/>
    </location>
</feature>
<evidence type="ECO:0000313" key="2">
    <source>
        <dbReference type="EMBL" id="GAI39370.1"/>
    </source>
</evidence>
<feature type="domain" description="FAD dependent oxidoreductase" evidence="1">
    <location>
        <begin position="14"/>
        <end position="64"/>
    </location>
</feature>
<dbReference type="InterPro" id="IPR006076">
    <property type="entry name" value="FAD-dep_OxRdtase"/>
</dbReference>
<dbReference type="Pfam" id="PF01266">
    <property type="entry name" value="DAO"/>
    <property type="match status" value="1"/>
</dbReference>
<sequence>MSLKNVADDIVEADVLVVGGGIGGAFAATYASEQGARVVLLEKADVRRSGAAGMGIGGHHQLLRDDVTLADVAKDIIEGGRKFIGTADLMPITKGLVNENLVYLGYKDNWEVV</sequence>
<accession>X1PK05</accession>
<gene>
    <name evidence="2" type="ORF">S06H3_51816</name>
</gene>
<reference evidence="2" key="1">
    <citation type="journal article" date="2014" name="Front. Microbiol.">
        <title>High frequency of phylogenetically diverse reductive dehalogenase-homologous genes in deep subseafloor sedimentary metagenomes.</title>
        <authorList>
            <person name="Kawai M."/>
            <person name="Futagami T."/>
            <person name="Toyoda A."/>
            <person name="Takaki Y."/>
            <person name="Nishi S."/>
            <person name="Hori S."/>
            <person name="Arai W."/>
            <person name="Tsubouchi T."/>
            <person name="Morono Y."/>
            <person name="Uchiyama I."/>
            <person name="Ito T."/>
            <person name="Fujiyama A."/>
            <person name="Inagaki F."/>
            <person name="Takami H."/>
        </authorList>
    </citation>
    <scope>NUCLEOTIDE SEQUENCE</scope>
    <source>
        <strain evidence="2">Expedition CK06-06</strain>
    </source>
</reference>
<organism evidence="2">
    <name type="scientific">marine sediment metagenome</name>
    <dbReference type="NCBI Taxonomy" id="412755"/>
    <lineage>
        <taxon>unclassified sequences</taxon>
        <taxon>metagenomes</taxon>
        <taxon>ecological metagenomes</taxon>
    </lineage>
</organism>
<dbReference type="Gene3D" id="3.50.50.60">
    <property type="entry name" value="FAD/NAD(P)-binding domain"/>
    <property type="match status" value="1"/>
</dbReference>
<dbReference type="EMBL" id="BARV01032910">
    <property type="protein sequence ID" value="GAI39370.1"/>
    <property type="molecule type" value="Genomic_DNA"/>
</dbReference>
<dbReference type="AlphaFoldDB" id="X1PK05"/>
<dbReference type="InterPro" id="IPR036188">
    <property type="entry name" value="FAD/NAD-bd_sf"/>
</dbReference>
<protein>
    <recommendedName>
        <fullName evidence="1">FAD dependent oxidoreductase domain-containing protein</fullName>
    </recommendedName>
</protein>
<name>X1PK05_9ZZZZ</name>
<comment type="caution">
    <text evidence="2">The sequence shown here is derived from an EMBL/GenBank/DDBJ whole genome shotgun (WGS) entry which is preliminary data.</text>
</comment>
<proteinExistence type="predicted"/>